<feature type="compositionally biased region" description="Polar residues" evidence="1">
    <location>
        <begin position="72"/>
        <end position="82"/>
    </location>
</feature>
<reference evidence="3 4" key="1">
    <citation type="submission" date="2016-04" db="EMBL/GenBank/DDBJ databases">
        <title>A degradative enzymes factory behind the ericoid mycorrhizal symbiosis.</title>
        <authorList>
            <consortium name="DOE Joint Genome Institute"/>
            <person name="Martino E."/>
            <person name="Morin E."/>
            <person name="Grelet G."/>
            <person name="Kuo A."/>
            <person name="Kohler A."/>
            <person name="Daghino S."/>
            <person name="Barry K."/>
            <person name="Choi C."/>
            <person name="Cichocki N."/>
            <person name="Clum A."/>
            <person name="Copeland A."/>
            <person name="Hainaut M."/>
            <person name="Haridas S."/>
            <person name="Labutti K."/>
            <person name="Lindquist E."/>
            <person name="Lipzen A."/>
            <person name="Khouja H.-R."/>
            <person name="Murat C."/>
            <person name="Ohm R."/>
            <person name="Olson A."/>
            <person name="Spatafora J."/>
            <person name="Veneault-Fourrey C."/>
            <person name="Henrissat B."/>
            <person name="Grigoriev I."/>
            <person name="Martin F."/>
            <person name="Perotto S."/>
        </authorList>
    </citation>
    <scope>NUCLEOTIDE SEQUENCE [LARGE SCALE GENOMIC DNA]</scope>
    <source>
        <strain evidence="3 4">E</strain>
    </source>
</reference>
<feature type="region of interest" description="Disordered" evidence="1">
    <location>
        <begin position="204"/>
        <end position="293"/>
    </location>
</feature>
<proteinExistence type="predicted"/>
<name>A0A2J6SKM8_9HELO</name>
<dbReference type="PANTHER" id="PTHR23246:SF13">
    <property type="entry name" value="GH12359P"/>
    <property type="match status" value="1"/>
</dbReference>
<organism evidence="3 4">
    <name type="scientific">Hyaloscypha bicolor E</name>
    <dbReference type="NCBI Taxonomy" id="1095630"/>
    <lineage>
        <taxon>Eukaryota</taxon>
        <taxon>Fungi</taxon>
        <taxon>Dikarya</taxon>
        <taxon>Ascomycota</taxon>
        <taxon>Pezizomycotina</taxon>
        <taxon>Leotiomycetes</taxon>
        <taxon>Helotiales</taxon>
        <taxon>Hyaloscyphaceae</taxon>
        <taxon>Hyaloscypha</taxon>
        <taxon>Hyaloscypha bicolor</taxon>
    </lineage>
</organism>
<dbReference type="CDD" id="cd00167">
    <property type="entry name" value="SANT"/>
    <property type="match status" value="1"/>
</dbReference>
<dbReference type="EMBL" id="KZ613912">
    <property type="protein sequence ID" value="PMD51315.1"/>
    <property type="molecule type" value="Genomic_DNA"/>
</dbReference>
<dbReference type="PROSITE" id="PS50090">
    <property type="entry name" value="MYB_LIKE"/>
    <property type="match status" value="1"/>
</dbReference>
<accession>A0A2J6SKM8</accession>
<sequence>MPKGQHRAVRSQGYYRLTPVTTPTTAYAPVSSRPDIQNGYYNSSVPLTPSMSQQSYTQQPSGYPNGGPVQLPLSTPQYTQMAQAPPLASIRPSSGAWNPQDDQTLMAARAQGMNWAPIQQAYFPSKTPNACRKRHERLMERRSADDWDGLKLESLAKNYMGMRREIWSGLAAETGEKWNVVEQKCMSQGLKNLQTAARSCARRERMLDTSQSGPYQGAYDRDDSGLGLGDDIGADYDGDGASDRSGSASAYQGHHYSSSAGSGGSGGYHPHGQRLPSMDMGIDAIINRPGNGR</sequence>
<feature type="domain" description="Myb-like" evidence="2">
    <location>
        <begin position="89"/>
        <end position="139"/>
    </location>
</feature>
<dbReference type="GeneID" id="36584157"/>
<protein>
    <recommendedName>
        <fullName evidence="2">Myb-like domain-containing protein</fullName>
    </recommendedName>
</protein>
<evidence type="ECO:0000259" key="2">
    <source>
        <dbReference type="PROSITE" id="PS50090"/>
    </source>
</evidence>
<feature type="compositionally biased region" description="Low complexity" evidence="1">
    <location>
        <begin position="243"/>
        <end position="260"/>
    </location>
</feature>
<dbReference type="InterPro" id="IPR001005">
    <property type="entry name" value="SANT/Myb"/>
</dbReference>
<dbReference type="AlphaFoldDB" id="A0A2J6SKM8"/>
<feature type="compositionally biased region" description="Polar residues" evidence="1">
    <location>
        <begin position="91"/>
        <end position="100"/>
    </location>
</feature>
<keyword evidence="4" id="KW-1185">Reference proteome</keyword>
<dbReference type="PANTHER" id="PTHR23246">
    <property type="entry name" value="NEW-GLUE PROTEIN"/>
    <property type="match status" value="1"/>
</dbReference>
<feature type="region of interest" description="Disordered" evidence="1">
    <location>
        <begin position="24"/>
        <end position="100"/>
    </location>
</feature>
<gene>
    <name evidence="3" type="ORF">K444DRAFT_544741</name>
</gene>
<dbReference type="Proteomes" id="UP000235371">
    <property type="component" value="Unassembled WGS sequence"/>
</dbReference>
<dbReference type="InParanoid" id="A0A2J6SKM8"/>
<feature type="compositionally biased region" description="Polar residues" evidence="1">
    <location>
        <begin position="39"/>
        <end position="62"/>
    </location>
</feature>
<evidence type="ECO:0000256" key="1">
    <source>
        <dbReference type="SAM" id="MobiDB-lite"/>
    </source>
</evidence>
<dbReference type="OrthoDB" id="4151352at2759"/>
<dbReference type="Pfam" id="PF13921">
    <property type="entry name" value="Myb_DNA-bind_6"/>
    <property type="match status" value="1"/>
</dbReference>
<dbReference type="STRING" id="1095630.A0A2J6SKM8"/>
<dbReference type="SUPFAM" id="SSF46689">
    <property type="entry name" value="Homeodomain-like"/>
    <property type="match status" value="1"/>
</dbReference>
<dbReference type="InterPro" id="IPR053095">
    <property type="entry name" value="Actin-binding/GATA_Znf"/>
</dbReference>
<dbReference type="Gene3D" id="1.10.10.60">
    <property type="entry name" value="Homeodomain-like"/>
    <property type="match status" value="1"/>
</dbReference>
<dbReference type="InterPro" id="IPR009057">
    <property type="entry name" value="Homeodomain-like_sf"/>
</dbReference>
<evidence type="ECO:0000313" key="3">
    <source>
        <dbReference type="EMBL" id="PMD51315.1"/>
    </source>
</evidence>
<dbReference type="RefSeq" id="XP_024728219.1">
    <property type="nucleotide sequence ID" value="XM_024876078.1"/>
</dbReference>
<evidence type="ECO:0000313" key="4">
    <source>
        <dbReference type="Proteomes" id="UP000235371"/>
    </source>
</evidence>